<comment type="caution">
    <text evidence="3">The sequence shown here is derived from an EMBL/GenBank/DDBJ whole genome shotgun (WGS) entry which is preliminary data.</text>
</comment>
<proteinExistence type="predicted"/>
<dbReference type="InterPro" id="IPR000326">
    <property type="entry name" value="PAP2/HPO"/>
</dbReference>
<dbReference type="Proteomes" id="UP001501594">
    <property type="component" value="Unassembled WGS sequence"/>
</dbReference>
<evidence type="ECO:0000256" key="1">
    <source>
        <dbReference type="SAM" id="Phobius"/>
    </source>
</evidence>
<gene>
    <name evidence="3" type="ORF">GCM10022256_29010</name>
</gene>
<organism evidence="3 4">
    <name type="scientific">Frondihabitans peucedani</name>
    <dbReference type="NCBI Taxonomy" id="598626"/>
    <lineage>
        <taxon>Bacteria</taxon>
        <taxon>Bacillati</taxon>
        <taxon>Actinomycetota</taxon>
        <taxon>Actinomycetes</taxon>
        <taxon>Micrococcales</taxon>
        <taxon>Microbacteriaceae</taxon>
        <taxon>Frondihabitans</taxon>
    </lineage>
</organism>
<dbReference type="PANTHER" id="PTHR14969">
    <property type="entry name" value="SPHINGOSINE-1-PHOSPHATE PHOSPHOHYDROLASE"/>
    <property type="match status" value="1"/>
</dbReference>
<feature type="transmembrane region" description="Helical" evidence="1">
    <location>
        <begin position="161"/>
        <end position="180"/>
    </location>
</feature>
<protein>
    <recommendedName>
        <fullName evidence="2">Phosphatidic acid phosphatase type 2/haloperoxidase domain-containing protein</fullName>
    </recommendedName>
</protein>
<dbReference type="SMART" id="SM00014">
    <property type="entry name" value="acidPPc"/>
    <property type="match status" value="1"/>
</dbReference>
<keyword evidence="1" id="KW-0812">Transmembrane</keyword>
<dbReference type="Pfam" id="PF01569">
    <property type="entry name" value="PAP2"/>
    <property type="match status" value="1"/>
</dbReference>
<accession>A0ABP8E514</accession>
<sequence length="234" mass="25192">MTVGARRGLYRASAILITVGLAAFVVLLVGVLTHTGFQRLDTPVEHWFDDLRSRDVTSFMIVIALVFGPVGMPIIVVIVTVVWLLAATHAWRPLVLAVGMATGVILAQVIAPLVKHPRPPIGLMLAGPDHSYSFPSGHVLGASDFFVILAFLLASRKQNRGFTIGAFTVAVLMILLQVFSRLYLGYHYISDTTASMSLSAVILGVVVAIDTRRTARISGESVRGADSQLQRDGT</sequence>
<feature type="transmembrane region" description="Helical" evidence="1">
    <location>
        <begin position="186"/>
        <end position="209"/>
    </location>
</feature>
<evidence type="ECO:0000313" key="4">
    <source>
        <dbReference type="Proteomes" id="UP001501594"/>
    </source>
</evidence>
<dbReference type="EMBL" id="BAABAU010000004">
    <property type="protein sequence ID" value="GAA4267289.1"/>
    <property type="molecule type" value="Genomic_DNA"/>
</dbReference>
<dbReference type="CDD" id="cd03392">
    <property type="entry name" value="PAP2_like_2"/>
    <property type="match status" value="1"/>
</dbReference>
<feature type="transmembrane region" description="Helical" evidence="1">
    <location>
        <begin position="94"/>
        <end position="114"/>
    </location>
</feature>
<feature type="transmembrane region" description="Helical" evidence="1">
    <location>
        <begin position="57"/>
        <end position="87"/>
    </location>
</feature>
<feature type="domain" description="Phosphatidic acid phosphatase type 2/haloperoxidase" evidence="2">
    <location>
        <begin position="95"/>
        <end position="207"/>
    </location>
</feature>
<evidence type="ECO:0000259" key="2">
    <source>
        <dbReference type="SMART" id="SM00014"/>
    </source>
</evidence>
<dbReference type="Gene3D" id="1.20.144.10">
    <property type="entry name" value="Phosphatidic acid phosphatase type 2/haloperoxidase"/>
    <property type="match status" value="1"/>
</dbReference>
<evidence type="ECO:0000313" key="3">
    <source>
        <dbReference type="EMBL" id="GAA4267289.1"/>
    </source>
</evidence>
<name>A0ABP8E514_9MICO</name>
<feature type="transmembrane region" description="Helical" evidence="1">
    <location>
        <begin position="134"/>
        <end position="154"/>
    </location>
</feature>
<keyword evidence="4" id="KW-1185">Reference proteome</keyword>
<dbReference type="PANTHER" id="PTHR14969:SF13">
    <property type="entry name" value="AT30094P"/>
    <property type="match status" value="1"/>
</dbReference>
<keyword evidence="1" id="KW-1133">Transmembrane helix</keyword>
<feature type="transmembrane region" description="Helical" evidence="1">
    <location>
        <begin position="12"/>
        <end position="37"/>
    </location>
</feature>
<dbReference type="SUPFAM" id="SSF48317">
    <property type="entry name" value="Acid phosphatase/Vanadium-dependent haloperoxidase"/>
    <property type="match status" value="1"/>
</dbReference>
<dbReference type="InterPro" id="IPR036938">
    <property type="entry name" value="PAP2/HPO_sf"/>
</dbReference>
<keyword evidence="1" id="KW-0472">Membrane</keyword>
<reference evidence="4" key="1">
    <citation type="journal article" date="2019" name="Int. J. Syst. Evol. Microbiol.">
        <title>The Global Catalogue of Microorganisms (GCM) 10K type strain sequencing project: providing services to taxonomists for standard genome sequencing and annotation.</title>
        <authorList>
            <consortium name="The Broad Institute Genomics Platform"/>
            <consortium name="The Broad Institute Genome Sequencing Center for Infectious Disease"/>
            <person name="Wu L."/>
            <person name="Ma J."/>
        </authorList>
    </citation>
    <scope>NUCLEOTIDE SEQUENCE [LARGE SCALE GENOMIC DNA]</scope>
    <source>
        <strain evidence="4">JCM 17442</strain>
    </source>
</reference>